<dbReference type="InterPro" id="IPR015064">
    <property type="entry name" value="Sda"/>
</dbReference>
<evidence type="ECO:0000313" key="2">
    <source>
        <dbReference type="Proteomes" id="UP000680279"/>
    </source>
</evidence>
<comment type="caution">
    <text evidence="1">The sequence shown here is derived from an EMBL/GenBank/DDBJ whole genome shotgun (WGS) entry which is preliminary data.</text>
</comment>
<evidence type="ECO:0000313" key="1">
    <source>
        <dbReference type="EMBL" id="GIN21027.1"/>
    </source>
</evidence>
<dbReference type="EMBL" id="BOQT01000007">
    <property type="protein sequence ID" value="GIN21027.1"/>
    <property type="molecule type" value="Genomic_DNA"/>
</dbReference>
<gene>
    <name evidence="1" type="ORF">J1TS3_21610</name>
</gene>
<dbReference type="RefSeq" id="WP_018708909.1">
    <property type="nucleotide sequence ID" value="NZ_BOQT01000007.1"/>
</dbReference>
<accession>A0ABQ4K5L9</accession>
<evidence type="ECO:0008006" key="3">
    <source>
        <dbReference type="Google" id="ProtNLM"/>
    </source>
</evidence>
<organism evidence="1 2">
    <name type="scientific">Siminovitchia fordii</name>
    <dbReference type="NCBI Taxonomy" id="254759"/>
    <lineage>
        <taxon>Bacteria</taxon>
        <taxon>Bacillati</taxon>
        <taxon>Bacillota</taxon>
        <taxon>Bacilli</taxon>
        <taxon>Bacillales</taxon>
        <taxon>Bacillaceae</taxon>
        <taxon>Siminovitchia</taxon>
    </lineage>
</organism>
<name>A0ABQ4K5L9_9BACI</name>
<protein>
    <recommendedName>
        <fullName evidence="3">Sporulation histidine kinase inhibitor Sda</fullName>
    </recommendedName>
</protein>
<proteinExistence type="predicted"/>
<dbReference type="SUPFAM" id="SSF100985">
    <property type="entry name" value="Sporulation inhibitor Sda"/>
    <property type="match status" value="1"/>
</dbReference>
<keyword evidence="2" id="KW-1185">Reference proteome</keyword>
<dbReference type="InterPro" id="IPR036916">
    <property type="entry name" value="Sda_sf"/>
</dbReference>
<dbReference type="Gene3D" id="1.10.287.1100">
    <property type="entry name" value="Sporulation inhibitor A"/>
    <property type="match status" value="1"/>
</dbReference>
<dbReference type="Pfam" id="PF08970">
    <property type="entry name" value="Sda"/>
    <property type="match status" value="1"/>
</dbReference>
<sequence>MDKLSDESLVLAYKKAKEIELDVNFIQLLKKEITKRKILIRD</sequence>
<reference evidence="1 2" key="1">
    <citation type="submission" date="2021-03" db="EMBL/GenBank/DDBJ databases">
        <title>Antimicrobial resistance genes in bacteria isolated from Japanese honey, and their potential for conferring macrolide and lincosamide resistance in the American foulbrood pathogen Paenibacillus larvae.</title>
        <authorList>
            <person name="Okamoto M."/>
            <person name="Kumagai M."/>
            <person name="Kanamori H."/>
            <person name="Takamatsu D."/>
        </authorList>
    </citation>
    <scope>NUCLEOTIDE SEQUENCE [LARGE SCALE GENOMIC DNA]</scope>
    <source>
        <strain evidence="1 2">J1TS3</strain>
    </source>
</reference>
<dbReference type="Proteomes" id="UP000680279">
    <property type="component" value="Unassembled WGS sequence"/>
</dbReference>